<dbReference type="InterPro" id="IPR027417">
    <property type="entry name" value="P-loop_NTPase"/>
</dbReference>
<dbReference type="GO" id="GO:0005525">
    <property type="term" value="F:GTP binding"/>
    <property type="evidence" value="ECO:0007669"/>
    <property type="project" value="UniProtKB-KW"/>
</dbReference>
<keyword evidence="8" id="KW-1185">Reference proteome</keyword>
<dbReference type="InterPro" id="IPR007743">
    <property type="entry name" value="Immunity-related_GTPase-like"/>
</dbReference>
<name>A0AAW1AXI7_CROAD</name>
<dbReference type="InterPro" id="IPR051515">
    <property type="entry name" value="IRG"/>
</dbReference>
<dbReference type="GO" id="GO:0016787">
    <property type="term" value="F:hydrolase activity"/>
    <property type="evidence" value="ECO:0007669"/>
    <property type="project" value="UniProtKB-KW"/>
</dbReference>
<dbReference type="PANTHER" id="PTHR32341:SF16">
    <property type="match status" value="1"/>
</dbReference>
<keyword evidence="4" id="KW-0342">GTP-binding</keyword>
<feature type="domain" description="IRG-type G" evidence="6">
    <location>
        <begin position="482"/>
        <end position="657"/>
    </location>
</feature>
<dbReference type="InterPro" id="IPR030385">
    <property type="entry name" value="G_IRG_dom"/>
</dbReference>
<accession>A0AAW1AXI7</accession>
<feature type="compositionally biased region" description="Low complexity" evidence="5">
    <location>
        <begin position="86"/>
        <end position="102"/>
    </location>
</feature>
<dbReference type="SUPFAM" id="SSF52540">
    <property type="entry name" value="P-loop containing nucleoside triphosphate hydrolases"/>
    <property type="match status" value="2"/>
</dbReference>
<dbReference type="PROSITE" id="PS51716">
    <property type="entry name" value="G_IRG"/>
    <property type="match status" value="2"/>
</dbReference>
<feature type="compositionally biased region" description="Low complexity" evidence="5">
    <location>
        <begin position="136"/>
        <end position="150"/>
    </location>
</feature>
<evidence type="ECO:0000256" key="5">
    <source>
        <dbReference type="SAM" id="MobiDB-lite"/>
    </source>
</evidence>
<comment type="similarity">
    <text evidence="1">Belongs to the TRAFAC class dynamin-like GTPase superfamily. IRG family.</text>
</comment>
<dbReference type="GO" id="GO:0016020">
    <property type="term" value="C:membrane"/>
    <property type="evidence" value="ECO:0007669"/>
    <property type="project" value="InterPro"/>
</dbReference>
<gene>
    <name evidence="7" type="ORF">NXF25_014968</name>
</gene>
<dbReference type="AlphaFoldDB" id="A0AAW1AXI7"/>
<evidence type="ECO:0000256" key="3">
    <source>
        <dbReference type="ARBA" id="ARBA00022801"/>
    </source>
</evidence>
<reference evidence="7 8" key="1">
    <citation type="journal article" date="2024" name="Proc. Natl. Acad. Sci. U.S.A.">
        <title>The genetic regulatory architecture and epigenomic basis for age-related changes in rattlesnake venom.</title>
        <authorList>
            <person name="Hogan M.P."/>
            <person name="Holding M.L."/>
            <person name="Nystrom G.S."/>
            <person name="Colston T.J."/>
            <person name="Bartlett D.A."/>
            <person name="Mason A.J."/>
            <person name="Ellsworth S.A."/>
            <person name="Rautsaw R.M."/>
            <person name="Lawrence K.C."/>
            <person name="Strickland J.L."/>
            <person name="He B."/>
            <person name="Fraser P."/>
            <person name="Margres M.J."/>
            <person name="Gilbert D.M."/>
            <person name="Gibbs H.L."/>
            <person name="Parkinson C.L."/>
            <person name="Rokyta D.R."/>
        </authorList>
    </citation>
    <scope>NUCLEOTIDE SEQUENCE [LARGE SCALE GENOMIC DNA]</scope>
    <source>
        <strain evidence="7">DRR0105</strain>
    </source>
</reference>
<keyword evidence="3" id="KW-0378">Hydrolase</keyword>
<dbReference type="FunFam" id="3.40.50.300:FF:000541">
    <property type="entry name" value="Immunity related GTPase M"/>
    <property type="match status" value="1"/>
</dbReference>
<evidence type="ECO:0000256" key="4">
    <source>
        <dbReference type="ARBA" id="ARBA00023134"/>
    </source>
</evidence>
<dbReference type="Gene3D" id="3.40.50.300">
    <property type="entry name" value="P-loop containing nucleotide triphosphate hydrolases"/>
    <property type="match status" value="2"/>
</dbReference>
<proteinExistence type="inferred from homology"/>
<organism evidence="7 8">
    <name type="scientific">Crotalus adamanteus</name>
    <name type="common">Eastern diamondback rattlesnake</name>
    <dbReference type="NCBI Taxonomy" id="8729"/>
    <lineage>
        <taxon>Eukaryota</taxon>
        <taxon>Metazoa</taxon>
        <taxon>Chordata</taxon>
        <taxon>Craniata</taxon>
        <taxon>Vertebrata</taxon>
        <taxon>Euteleostomi</taxon>
        <taxon>Lepidosauria</taxon>
        <taxon>Squamata</taxon>
        <taxon>Bifurcata</taxon>
        <taxon>Unidentata</taxon>
        <taxon>Episquamata</taxon>
        <taxon>Toxicofera</taxon>
        <taxon>Serpentes</taxon>
        <taxon>Colubroidea</taxon>
        <taxon>Viperidae</taxon>
        <taxon>Crotalinae</taxon>
        <taxon>Crotalus</taxon>
    </lineage>
</organism>
<keyword evidence="2" id="KW-0547">Nucleotide-binding</keyword>
<feature type="region of interest" description="Disordered" evidence="5">
    <location>
        <begin position="1"/>
        <end position="169"/>
    </location>
</feature>
<dbReference type="Proteomes" id="UP001474421">
    <property type="component" value="Unassembled WGS sequence"/>
</dbReference>
<evidence type="ECO:0000259" key="6">
    <source>
        <dbReference type="PROSITE" id="PS51716"/>
    </source>
</evidence>
<evidence type="ECO:0000256" key="2">
    <source>
        <dbReference type="ARBA" id="ARBA00022741"/>
    </source>
</evidence>
<feature type="domain" description="IRG-type G" evidence="6">
    <location>
        <begin position="245"/>
        <end position="430"/>
    </location>
</feature>
<dbReference type="EMBL" id="JAOTOJ010000011">
    <property type="protein sequence ID" value="KAK9394440.1"/>
    <property type="molecule type" value="Genomic_DNA"/>
</dbReference>
<dbReference type="PANTHER" id="PTHR32341">
    <property type="entry name" value="INTERFERON-INDUCIBLE GTPASE"/>
    <property type="match status" value="1"/>
</dbReference>
<evidence type="ECO:0000256" key="1">
    <source>
        <dbReference type="ARBA" id="ARBA00005429"/>
    </source>
</evidence>
<feature type="compositionally biased region" description="Basic residues" evidence="5">
    <location>
        <begin position="109"/>
        <end position="120"/>
    </location>
</feature>
<evidence type="ECO:0000313" key="8">
    <source>
        <dbReference type="Proteomes" id="UP001474421"/>
    </source>
</evidence>
<evidence type="ECO:0000313" key="7">
    <source>
        <dbReference type="EMBL" id="KAK9394440.1"/>
    </source>
</evidence>
<comment type="caution">
    <text evidence="7">The sequence shown here is derived from an EMBL/GenBank/DDBJ whole genome shotgun (WGS) entry which is preliminary data.</text>
</comment>
<protein>
    <submittedName>
        <fullName evidence="7">Interferon-inducible GTPase 5-like</fullName>
    </submittedName>
</protein>
<dbReference type="Pfam" id="PF05049">
    <property type="entry name" value="IIGP"/>
    <property type="match status" value="1"/>
</dbReference>
<feature type="compositionally biased region" description="Basic and acidic residues" evidence="5">
    <location>
        <begin position="27"/>
        <end position="36"/>
    </location>
</feature>
<sequence length="823" mass="91271">MFSGAAEGSPSAEKEHSGFSRLKQPRLQRERERHASLLDQPRLGLHETGSPSPLQSRPSSPPTCGSPLQGPRAGRASGFPGREASGDASRAGVSSGRSRFSALPFPARQKGRFLRRRGASSRRGGVGGGGWEEGAKAASGSRLGRCSCSGRPRKRVGGSPRGAREEGVGWGRDCPREELAVDLFLAAPRRRPSGSWTPWEESSAMASFPYLDEAELRNRKVQYLAQKSIAAASRIQELLDFLNFFKVQVGILGEHRAGVSMLVEALLSKSRPVTNLAAYFRKAPQPSLSAEVHIHPTFPHLILHELPGFEATETPAAYLKKLGDLQRFSCFVMVVGTTGLRDVHLQVLKAIKQKKKPFFVVHTKIDLDLHTARRRLQYRYNPAEQLDRIRKDLSETLAKDGLEAQKIFLVSGLQAERYDFACFEDTLEGEVLNLKRHHEGNLKNFPAVSQKMVKELLEICKFSTLAEVPTMIQGLLANPTQIHLNVAVIGEAGSGNSSLINALRRVGSEEKEAAPTGVAETTWRATVYPFPFVPNMYLWDLPGVGLMEDDVKRLDFSRYSVFLLVASERYKHIHSCLAKSIASEGKQSFFVRNKIDVDVEAQAGNQPNLKEKIQEQIRKSCVEALKNDGVDCPVFLVSSFMAEAYDLPLLREELQRRASELKKKALRRAIPTVFSQLVRLKSKVLMRDVWGKTLQVGLSSVDNLKETVVEKLLAVITSFCIHLGLDEISVRNTAECTGKAAHQLQAEIQSRFARPLHPTDVLNLIVKPPSWSIWAWSYVPYWGQGGKVEDTISVENIYNLLQQAVVELSSDAERLLLAAFSED</sequence>